<keyword evidence="9" id="KW-0223">Dioxygenase</keyword>
<name>A0A7W7LKN6_9ACTN</name>
<evidence type="ECO:0000256" key="3">
    <source>
        <dbReference type="ARBA" id="ARBA00022723"/>
    </source>
</evidence>
<evidence type="ECO:0000313" key="9">
    <source>
        <dbReference type="EMBL" id="MBB4891577.1"/>
    </source>
</evidence>
<dbReference type="PANTHER" id="PTHR10209:SF881">
    <property type="entry name" value="FI07970P-RELATED"/>
    <property type="match status" value="1"/>
</dbReference>
<accession>A0A7W7LKN6</accession>
<evidence type="ECO:0000256" key="7">
    <source>
        <dbReference type="RuleBase" id="RU003682"/>
    </source>
</evidence>
<dbReference type="SUPFAM" id="SSF51197">
    <property type="entry name" value="Clavaminate synthase-like"/>
    <property type="match status" value="1"/>
</dbReference>
<evidence type="ECO:0000256" key="4">
    <source>
        <dbReference type="ARBA" id="ARBA00023002"/>
    </source>
</evidence>
<dbReference type="InterPro" id="IPR044861">
    <property type="entry name" value="IPNS-like_FE2OG_OXY"/>
</dbReference>
<dbReference type="PANTHER" id="PTHR10209">
    <property type="entry name" value="OXIDOREDUCTASE, 2OG-FE II OXYGENASE FAMILY PROTEIN"/>
    <property type="match status" value="1"/>
</dbReference>
<evidence type="ECO:0000256" key="6">
    <source>
        <dbReference type="ARBA" id="ARBA00023194"/>
    </source>
</evidence>
<gene>
    <name evidence="9" type="ORF">FHS39_000577</name>
</gene>
<keyword evidence="3 7" id="KW-0479">Metal-binding</keyword>
<proteinExistence type="inferred from homology"/>
<dbReference type="InterPro" id="IPR026992">
    <property type="entry name" value="DIOX_N"/>
</dbReference>
<dbReference type="Gene3D" id="2.60.120.330">
    <property type="entry name" value="B-lactam Antibiotic, Isopenicillin N Synthase, Chain"/>
    <property type="match status" value="1"/>
</dbReference>
<dbReference type="GO" id="GO:0017000">
    <property type="term" value="P:antibiotic biosynthetic process"/>
    <property type="evidence" value="ECO:0007669"/>
    <property type="project" value="UniProtKB-KW"/>
</dbReference>
<dbReference type="Pfam" id="PF14226">
    <property type="entry name" value="DIOX_N"/>
    <property type="match status" value="1"/>
</dbReference>
<dbReference type="InterPro" id="IPR005123">
    <property type="entry name" value="Oxoglu/Fe-dep_dioxygenase_dom"/>
</dbReference>
<organism evidence="9 10">
    <name type="scientific">Streptomyces olivoverticillatus</name>
    <dbReference type="NCBI Taxonomy" id="66427"/>
    <lineage>
        <taxon>Bacteria</taxon>
        <taxon>Bacillati</taxon>
        <taxon>Actinomycetota</taxon>
        <taxon>Actinomycetes</taxon>
        <taxon>Kitasatosporales</taxon>
        <taxon>Streptomycetaceae</taxon>
        <taxon>Streptomyces</taxon>
    </lineage>
</organism>
<comment type="caution">
    <text evidence="9">The sequence shown here is derived from an EMBL/GenBank/DDBJ whole genome shotgun (WGS) entry which is preliminary data.</text>
</comment>
<evidence type="ECO:0000256" key="2">
    <source>
        <dbReference type="ARBA" id="ARBA00008056"/>
    </source>
</evidence>
<dbReference type="Pfam" id="PF03171">
    <property type="entry name" value="2OG-FeII_Oxy"/>
    <property type="match status" value="1"/>
</dbReference>
<protein>
    <submittedName>
        <fullName evidence="9">Isopenicillin N synthase-like dioxygenase</fullName>
    </submittedName>
</protein>
<dbReference type="Proteomes" id="UP000556084">
    <property type="component" value="Unassembled WGS sequence"/>
</dbReference>
<keyword evidence="6" id="KW-0045">Antibiotic biosynthesis</keyword>
<dbReference type="InterPro" id="IPR027443">
    <property type="entry name" value="IPNS-like_sf"/>
</dbReference>
<evidence type="ECO:0000256" key="1">
    <source>
        <dbReference type="ARBA" id="ARBA00004792"/>
    </source>
</evidence>
<dbReference type="EMBL" id="JACHJH010000001">
    <property type="protein sequence ID" value="MBB4891577.1"/>
    <property type="molecule type" value="Genomic_DNA"/>
</dbReference>
<dbReference type="PRINTS" id="PR00682">
    <property type="entry name" value="IPNSYNTHASE"/>
</dbReference>
<keyword evidence="5 7" id="KW-0408">Iron</keyword>
<dbReference type="GO" id="GO:0046872">
    <property type="term" value="F:metal ion binding"/>
    <property type="evidence" value="ECO:0007669"/>
    <property type="project" value="UniProtKB-KW"/>
</dbReference>
<keyword evidence="4 7" id="KW-0560">Oxidoreductase</keyword>
<sequence length="351" mass="38220">MTTSTTTPHPAAAGARPITLVDGYVPVIDVSGARQGDPARRLQVAKAIGEVCETSGFMAIVGHGVPQTRIRDVYEATRTFFALPDAVKQGLLADPADPLMRGFGHKGNLAAANSGVDAEQERRLADLSETYTYNRLGETGARGIPATAPAELRLPNKWPDLPGFREAFTAYYTAMEELAQELMRLFALALDLPEHWFDDKIDQHMTNLTANYYPGQENPPEPGQLRKGVHSDWGSLTILYQDGAPGGLQVLDKGGEWVDVPAINGSFVINIGDLMAFWTNYRWVSTVHRVVNPPRDVATRKRYSVPFFLQPNYDAPIECIPTCTGPGNPPRHPATTSGAYLTGKLSAAYGI</sequence>
<dbReference type="AlphaFoldDB" id="A0A7W7LKN6"/>
<dbReference type="GO" id="GO:0051213">
    <property type="term" value="F:dioxygenase activity"/>
    <property type="evidence" value="ECO:0007669"/>
    <property type="project" value="UniProtKB-KW"/>
</dbReference>
<comment type="pathway">
    <text evidence="1">Antibiotic biosynthesis.</text>
</comment>
<dbReference type="PROSITE" id="PS51471">
    <property type="entry name" value="FE2OG_OXY"/>
    <property type="match status" value="1"/>
</dbReference>
<comment type="similarity">
    <text evidence="2 7">Belongs to the iron/ascorbate-dependent oxidoreductase family.</text>
</comment>
<dbReference type="RefSeq" id="WP_343069324.1">
    <property type="nucleotide sequence ID" value="NZ_JACHJH010000001.1"/>
</dbReference>
<feature type="domain" description="Fe2OG dioxygenase" evidence="8">
    <location>
        <begin position="203"/>
        <end position="311"/>
    </location>
</feature>
<evidence type="ECO:0000256" key="5">
    <source>
        <dbReference type="ARBA" id="ARBA00023004"/>
    </source>
</evidence>
<evidence type="ECO:0000259" key="8">
    <source>
        <dbReference type="PROSITE" id="PS51471"/>
    </source>
</evidence>
<keyword evidence="10" id="KW-1185">Reference proteome</keyword>
<reference evidence="9 10" key="1">
    <citation type="submission" date="2020-08" db="EMBL/GenBank/DDBJ databases">
        <title>Genomic Encyclopedia of Type Strains, Phase III (KMG-III): the genomes of soil and plant-associated and newly described type strains.</title>
        <authorList>
            <person name="Whitman W."/>
        </authorList>
    </citation>
    <scope>NUCLEOTIDE SEQUENCE [LARGE SCALE GENOMIC DNA]</scope>
    <source>
        <strain evidence="9 10">CECT 3266</strain>
    </source>
</reference>
<evidence type="ECO:0000313" key="10">
    <source>
        <dbReference type="Proteomes" id="UP000556084"/>
    </source>
</evidence>